<dbReference type="Pfam" id="PF24595">
    <property type="entry name" value="DUF7619"/>
    <property type="match status" value="1"/>
</dbReference>
<dbReference type="SUPFAM" id="SSF69318">
    <property type="entry name" value="Integrin alpha N-terminal domain"/>
    <property type="match status" value="2"/>
</dbReference>
<evidence type="ECO:0000313" key="5">
    <source>
        <dbReference type="Proteomes" id="UP000611215"/>
    </source>
</evidence>
<dbReference type="EMBL" id="JADOET010000006">
    <property type="protein sequence ID" value="MBF8149958.1"/>
    <property type="molecule type" value="Genomic_DNA"/>
</dbReference>
<dbReference type="InterPro" id="IPR026444">
    <property type="entry name" value="Secre_tail"/>
</dbReference>
<keyword evidence="1" id="KW-0732">Signal</keyword>
<feature type="domain" description="DUF7619" evidence="3">
    <location>
        <begin position="958"/>
        <end position="1091"/>
    </location>
</feature>
<evidence type="ECO:0000256" key="1">
    <source>
        <dbReference type="ARBA" id="ARBA00022729"/>
    </source>
</evidence>
<gene>
    <name evidence="4" type="ORF">ITJ86_08610</name>
</gene>
<dbReference type="PANTHER" id="PTHR44103:SF1">
    <property type="entry name" value="PROPROTEIN CONVERTASE P"/>
    <property type="match status" value="1"/>
</dbReference>
<comment type="caution">
    <text evidence="4">The sequence shown here is derived from an EMBL/GenBank/DDBJ whole genome shotgun (WGS) entry which is preliminary data.</text>
</comment>
<dbReference type="PANTHER" id="PTHR44103">
    <property type="entry name" value="PROPROTEIN CONVERTASE P"/>
    <property type="match status" value="1"/>
</dbReference>
<keyword evidence="5" id="KW-1185">Reference proteome</keyword>
<dbReference type="InterPro" id="IPR028994">
    <property type="entry name" value="Integrin_alpha_N"/>
</dbReference>
<proteinExistence type="predicted"/>
<evidence type="ECO:0000259" key="3">
    <source>
        <dbReference type="Pfam" id="PF24595"/>
    </source>
</evidence>
<sequence>MKQFYVTLILVFCLQFGFGQIGFYPTVLAEEELGVNAPNSLFLVDIDGDGDLDLLSASSTDDEIFWYDSINGLGYFGLQQIIAVNESIYFDSLIFPADIDGDGDIDVLSYSSEGNKIAVYKNTDGQGSFSSQESISSTALGVESIYTADIDADGDLDIISKEEDYLVWYENLDGMGNFSESNIIVSTESSNGNIDVSDFDNDGDLDVISRSSLGQHVSWYENTDGLGDFTENNISNTLSYTSFKYWQVSDIDNDGDMDVLASSSDRIYLFENLDGQGNFESMLVSYVTSGFGKIVLSDIDDDGFEDIIIPTTDRLRWYKNLGEQNGFGDYEFITSPNNPTTELVVADADNDGNKDVFFVSRSDDKIGWFKNNNEQSEFWEFISISFSYIGNSNYATAKDLDGDGDLDILCAEEDLSWYENLDGQGRFGFKQIVGFNSAFAEAVDIDGDGDLDILSLTNQQGFIVWHENLDGLGNFGDQQVIDDVKSIAKNVKAADFDGDGDLDVVASSAGNSKVAWYENLDGLGDFSEAQILDWNSNSSRYVLPVDIDGDDDLDILIAKHNTLIWLENLDGQGNFGDLQSILSNLELIKDISAEDMDNDGDMDIIFSTNTEGGYQIQDSISWLENLDGQGSFGEQRFIVTSLGEDSFDIADMDNDGDLDVISSGSNYGTDMFMSWFENIDGMGNFNNTRLVIDSNNSNTFVNVADINGDGDMDVISGRFGKLSIYKNLGVLGNEINGTIQVDVNSDGCDELDAYYPNILVAANNESVSFGTFTLANGYYQIPVNSGNFTVTIGDNLPPYFTASPILYSFNYSGLGNVDTANFCLEPNQLINDINISIYPSINDPRPGFNTTYQIVYNNIGTTQLSGSVVFEFDESKLNFLNASETTASQTTNALNFDFTDLNPFETRTIDLEFNVFAPPTTNIDDILVSTATINPVSGDETEEDNVFTLEQTVIGSYDPNDITVLEGDEITIEEADKYLHYLIRFQNTGTASAINVSVEHILDDKLDWTTMQLESLSHVGRVEIMDETDVSFIFNNINLADSTNDEPNSHGYIAYKIKPKSNVEVGDIISGTADIFFDFNPPITTNTVNTEVVETLRIGEFNTQTIQLYPNPTNNKLVIASNKIIDRLAVIDINGRTLNEIELSNLEYSLDVSSLIKGVYFLEIQSGDTKMTKKFIKN</sequence>
<name>A0ABS0EI63_9FLAO</name>
<dbReference type="NCBIfam" id="TIGR04183">
    <property type="entry name" value="Por_Secre_tail"/>
    <property type="match status" value="1"/>
</dbReference>
<dbReference type="Pfam" id="PF18962">
    <property type="entry name" value="Por_Secre_tail"/>
    <property type="match status" value="1"/>
</dbReference>
<dbReference type="InterPro" id="IPR055353">
    <property type="entry name" value="DUF7619"/>
</dbReference>
<dbReference type="InterPro" id="IPR013517">
    <property type="entry name" value="FG-GAP"/>
</dbReference>
<accession>A0ABS0EI63</accession>
<dbReference type="Proteomes" id="UP000611215">
    <property type="component" value="Unassembled WGS sequence"/>
</dbReference>
<reference evidence="4 5" key="1">
    <citation type="submission" date="2020-11" db="EMBL/GenBank/DDBJ databases">
        <title>Winogradskyella marina sp. nov., isolated from marine sediment.</title>
        <authorList>
            <person name="Bo J."/>
            <person name="Wang S."/>
            <person name="Song X."/>
            <person name="Du Z."/>
        </authorList>
    </citation>
    <scope>NUCLEOTIDE SEQUENCE [LARGE SCALE GENOMIC DNA]</scope>
    <source>
        <strain evidence="4 5">F6397</strain>
    </source>
</reference>
<evidence type="ECO:0000259" key="2">
    <source>
        <dbReference type="Pfam" id="PF18962"/>
    </source>
</evidence>
<dbReference type="RefSeq" id="WP_195871233.1">
    <property type="nucleotide sequence ID" value="NZ_JADOET010000006.1"/>
</dbReference>
<dbReference type="Pfam" id="PF13517">
    <property type="entry name" value="FG-GAP_3"/>
    <property type="match status" value="5"/>
</dbReference>
<protein>
    <submittedName>
        <fullName evidence="4">T9SS type A sorting domain-containing protein</fullName>
    </submittedName>
</protein>
<evidence type="ECO:0000313" key="4">
    <source>
        <dbReference type="EMBL" id="MBF8149958.1"/>
    </source>
</evidence>
<organism evidence="4 5">
    <name type="scientific">Winogradskyella marina</name>
    <dbReference type="NCBI Taxonomy" id="2785530"/>
    <lineage>
        <taxon>Bacteria</taxon>
        <taxon>Pseudomonadati</taxon>
        <taxon>Bacteroidota</taxon>
        <taxon>Flavobacteriia</taxon>
        <taxon>Flavobacteriales</taxon>
        <taxon>Flavobacteriaceae</taxon>
        <taxon>Winogradskyella</taxon>
    </lineage>
</organism>
<feature type="domain" description="Secretion system C-terminal sorting" evidence="2">
    <location>
        <begin position="1108"/>
        <end position="1176"/>
    </location>
</feature>